<keyword evidence="1" id="KW-0805">Transcription regulation</keyword>
<dbReference type="SMART" id="SM00342">
    <property type="entry name" value="HTH_ARAC"/>
    <property type="match status" value="1"/>
</dbReference>
<dbReference type="CDD" id="cd06996">
    <property type="entry name" value="cupin_Lmo2851-like_N"/>
    <property type="match status" value="1"/>
</dbReference>
<evidence type="ECO:0000256" key="2">
    <source>
        <dbReference type="ARBA" id="ARBA00023125"/>
    </source>
</evidence>
<dbReference type="EMBL" id="CP093366">
    <property type="protein sequence ID" value="UQS82080.1"/>
    <property type="molecule type" value="Genomic_DNA"/>
</dbReference>
<dbReference type="PANTHER" id="PTHR43280">
    <property type="entry name" value="ARAC-FAMILY TRANSCRIPTIONAL REGULATOR"/>
    <property type="match status" value="1"/>
</dbReference>
<name>A0ABY4P8Z0_9LACO</name>
<reference evidence="5" key="1">
    <citation type="journal article" date="2022" name="Int. J. Syst. Evol. Microbiol.">
        <title>Apilactobacillus apisilvae sp. nov., Nicolia spurrieriana gen. nov. sp. nov., Bombilactobacillus folatiphilus sp. nov. and Bombilactobacillus thymidiniphilus sp. nov., four new lactic acid bacterial isolates from stingless bees Tetragonula carbonaria and Austroplebeia australis.</title>
        <authorList>
            <person name="Oliphant S.A."/>
            <person name="Watson-Haigh N.S."/>
            <person name="Sumby K.M."/>
            <person name="Gardner J."/>
            <person name="Groom S."/>
            <person name="Jiranek V."/>
        </authorList>
    </citation>
    <scope>NUCLEOTIDE SEQUENCE</scope>
    <source>
        <strain evidence="5">SG4_D2</strain>
    </source>
</reference>
<feature type="domain" description="HTH araC/xylS-type" evidence="4">
    <location>
        <begin position="223"/>
        <end position="324"/>
    </location>
</feature>
<dbReference type="InterPro" id="IPR003313">
    <property type="entry name" value="AraC-bd"/>
</dbReference>
<dbReference type="Pfam" id="PF02311">
    <property type="entry name" value="AraC_binding"/>
    <property type="match status" value="1"/>
</dbReference>
<accession>A0ABY4P8Z0</accession>
<gene>
    <name evidence="5" type="ORF">MOO45_07820</name>
</gene>
<protein>
    <submittedName>
        <fullName evidence="5">Helix-turn-helix domain-containing protein</fullName>
    </submittedName>
</protein>
<evidence type="ECO:0000313" key="5">
    <source>
        <dbReference type="EMBL" id="UQS82080.1"/>
    </source>
</evidence>
<organism evidence="5 6">
    <name type="scientific">Bombilactobacillus folatiphilus</name>
    <dbReference type="NCBI Taxonomy" id="2923362"/>
    <lineage>
        <taxon>Bacteria</taxon>
        <taxon>Bacillati</taxon>
        <taxon>Bacillota</taxon>
        <taxon>Bacilli</taxon>
        <taxon>Lactobacillales</taxon>
        <taxon>Lactobacillaceae</taxon>
        <taxon>Bombilactobacillus</taxon>
    </lineage>
</organism>
<dbReference type="InterPro" id="IPR018060">
    <property type="entry name" value="HTH_AraC"/>
</dbReference>
<dbReference type="PANTHER" id="PTHR43280:SF28">
    <property type="entry name" value="HTH-TYPE TRANSCRIPTIONAL ACTIVATOR RHAS"/>
    <property type="match status" value="1"/>
</dbReference>
<evidence type="ECO:0000256" key="1">
    <source>
        <dbReference type="ARBA" id="ARBA00023015"/>
    </source>
</evidence>
<evidence type="ECO:0000259" key="4">
    <source>
        <dbReference type="PROSITE" id="PS01124"/>
    </source>
</evidence>
<dbReference type="Gene3D" id="2.60.120.10">
    <property type="entry name" value="Jelly Rolls"/>
    <property type="match status" value="1"/>
</dbReference>
<evidence type="ECO:0000256" key="3">
    <source>
        <dbReference type="ARBA" id="ARBA00023163"/>
    </source>
</evidence>
<dbReference type="InterPro" id="IPR037923">
    <property type="entry name" value="HTH-like"/>
</dbReference>
<proteinExistence type="predicted"/>
<dbReference type="SUPFAM" id="SSF51215">
    <property type="entry name" value="Regulatory protein AraC"/>
    <property type="match status" value="1"/>
</dbReference>
<sequence>MKSQIFKQLQKLTSIERLQLIDHHFINDLPHSVVGNADQDHWDDVTLCNDYFFQHNSIYLSKHNRFAPYPKHSHKFLELNYMFDGSCHQKVDEQEVTLHTGDLLLMDIGCNHSIETLGEHDLLINLLFRNQNITFDLLNDIYTKNSLTYNFLSNISLGKINLEKYIIFPKNSDIEVTMNAIINEYYQKENFSNTIMESYLNILFAKIIRHYPLPTQAIHNNQQELVFTCLKQIEKNYQTITLADLATQLGYNKEYLGSLIHKVTNSNFSDLKTQQRLIQANNLLKSSLLPIDKIITQVGINNKNFFYKKYRQFYGISPGQARQRALNC</sequence>
<dbReference type="RefSeq" id="WP_249514350.1">
    <property type="nucleotide sequence ID" value="NZ_CP093366.1"/>
</dbReference>
<dbReference type="InterPro" id="IPR014710">
    <property type="entry name" value="RmlC-like_jellyroll"/>
</dbReference>
<dbReference type="Proteomes" id="UP000831495">
    <property type="component" value="Chromosome"/>
</dbReference>
<dbReference type="SUPFAM" id="SSF46689">
    <property type="entry name" value="Homeodomain-like"/>
    <property type="match status" value="1"/>
</dbReference>
<keyword evidence="6" id="KW-1185">Reference proteome</keyword>
<dbReference type="Gene3D" id="1.10.10.60">
    <property type="entry name" value="Homeodomain-like"/>
    <property type="match status" value="2"/>
</dbReference>
<dbReference type="InterPro" id="IPR009057">
    <property type="entry name" value="Homeodomain-like_sf"/>
</dbReference>
<evidence type="ECO:0000313" key="6">
    <source>
        <dbReference type="Proteomes" id="UP000831495"/>
    </source>
</evidence>
<keyword evidence="2" id="KW-0238">DNA-binding</keyword>
<dbReference type="Pfam" id="PF12833">
    <property type="entry name" value="HTH_18"/>
    <property type="match status" value="1"/>
</dbReference>
<dbReference type="PROSITE" id="PS01124">
    <property type="entry name" value="HTH_ARAC_FAMILY_2"/>
    <property type="match status" value="1"/>
</dbReference>
<keyword evidence="3" id="KW-0804">Transcription</keyword>